<dbReference type="Proteomes" id="UP001152795">
    <property type="component" value="Unassembled WGS sequence"/>
</dbReference>
<dbReference type="PANTHER" id="PTHR45690">
    <property type="entry name" value="NACHT, LRR AND PYD DOMAINS-CONTAINING PROTEIN 12"/>
    <property type="match status" value="1"/>
</dbReference>
<keyword evidence="3" id="KW-0963">Cytoplasm</keyword>
<comment type="subcellular location">
    <subcellularLocation>
        <location evidence="1">Cytoplasm</location>
    </subcellularLocation>
</comment>
<reference evidence="9" key="1">
    <citation type="submission" date="2020-04" db="EMBL/GenBank/DDBJ databases">
        <authorList>
            <person name="Alioto T."/>
            <person name="Alioto T."/>
            <person name="Gomez Garrido J."/>
        </authorList>
    </citation>
    <scope>NUCLEOTIDE SEQUENCE</scope>
    <source>
        <strain evidence="9">A484AB</strain>
    </source>
</reference>
<evidence type="ECO:0000256" key="4">
    <source>
        <dbReference type="ARBA" id="ARBA00022737"/>
    </source>
</evidence>
<feature type="transmembrane region" description="Helical" evidence="8">
    <location>
        <begin position="79"/>
        <end position="101"/>
    </location>
</feature>
<dbReference type="GO" id="GO:0005829">
    <property type="term" value="C:cytosol"/>
    <property type="evidence" value="ECO:0007669"/>
    <property type="project" value="UniProtKB-SubCell"/>
</dbReference>
<evidence type="ECO:0000256" key="3">
    <source>
        <dbReference type="ARBA" id="ARBA00022490"/>
    </source>
</evidence>
<dbReference type="PANTHER" id="PTHR45690:SF19">
    <property type="entry name" value="NACHT, LRR AND PYD DOMAINS-CONTAINING PROTEIN 3"/>
    <property type="match status" value="1"/>
</dbReference>
<dbReference type="SMART" id="SM00368">
    <property type="entry name" value="LRR_RI"/>
    <property type="match status" value="8"/>
</dbReference>
<dbReference type="InterPro" id="IPR007111">
    <property type="entry name" value="NACHT_NTPase"/>
</dbReference>
<evidence type="ECO:0000313" key="9">
    <source>
        <dbReference type="EMBL" id="CAB3981895.1"/>
    </source>
</evidence>
<proteinExistence type="inferred from homology"/>
<evidence type="ECO:0000256" key="6">
    <source>
        <dbReference type="ARBA" id="ARBA00022840"/>
    </source>
</evidence>
<feature type="transmembrane region" description="Helical" evidence="8">
    <location>
        <begin position="16"/>
        <end position="37"/>
    </location>
</feature>
<feature type="region of interest" description="Disordered" evidence="7">
    <location>
        <begin position="274"/>
        <end position="302"/>
    </location>
</feature>
<dbReference type="PROSITE" id="PS50837">
    <property type="entry name" value="NACHT"/>
    <property type="match status" value="1"/>
</dbReference>
<protein>
    <submittedName>
        <fullName evidence="9">NACHT, LRR and PYD domains-containing 14-like</fullName>
    </submittedName>
</protein>
<dbReference type="InterPro" id="IPR038359">
    <property type="entry name" value="Connexin_N_sf"/>
</dbReference>
<evidence type="ECO:0000256" key="5">
    <source>
        <dbReference type="ARBA" id="ARBA00022741"/>
    </source>
</evidence>
<dbReference type="InterPro" id="IPR027417">
    <property type="entry name" value="P-loop_NTPase"/>
</dbReference>
<name>A0A6S7FQD6_PARCT</name>
<dbReference type="EMBL" id="CACRXK020000441">
    <property type="protein sequence ID" value="CAB3981895.1"/>
    <property type="molecule type" value="Genomic_DNA"/>
</dbReference>
<keyword evidence="8" id="KW-0812">Transmembrane</keyword>
<keyword evidence="8" id="KW-1133">Transmembrane helix</keyword>
<evidence type="ECO:0000256" key="1">
    <source>
        <dbReference type="ARBA" id="ARBA00004496"/>
    </source>
</evidence>
<evidence type="ECO:0000256" key="8">
    <source>
        <dbReference type="SAM" id="Phobius"/>
    </source>
</evidence>
<evidence type="ECO:0000256" key="7">
    <source>
        <dbReference type="SAM" id="MobiDB-lite"/>
    </source>
</evidence>
<dbReference type="SUPFAM" id="SSF52047">
    <property type="entry name" value="RNI-like"/>
    <property type="match status" value="1"/>
</dbReference>
<keyword evidence="10" id="KW-1185">Reference proteome</keyword>
<dbReference type="Pfam" id="PF13516">
    <property type="entry name" value="LRR_6"/>
    <property type="match status" value="3"/>
</dbReference>
<accession>A0A6S7FQD6</accession>
<comment type="caution">
    <text evidence="9">The sequence shown here is derived from an EMBL/GenBank/DDBJ whole genome shotgun (WGS) entry which is preliminary data.</text>
</comment>
<dbReference type="AlphaFoldDB" id="A0A6S7FQD6"/>
<keyword evidence="5" id="KW-0547">Nucleotide-binding</keyword>
<evidence type="ECO:0000313" key="10">
    <source>
        <dbReference type="Proteomes" id="UP001152795"/>
    </source>
</evidence>
<dbReference type="InterPro" id="IPR003593">
    <property type="entry name" value="AAA+_ATPase"/>
</dbReference>
<dbReference type="SUPFAM" id="SSF52540">
    <property type="entry name" value="P-loop containing nucleoside triphosphate hydrolases"/>
    <property type="match status" value="1"/>
</dbReference>
<dbReference type="InterPro" id="IPR050637">
    <property type="entry name" value="NLRP_innate_immun_reg"/>
</dbReference>
<evidence type="ECO:0000256" key="2">
    <source>
        <dbReference type="ARBA" id="ARBA00008665"/>
    </source>
</evidence>
<comment type="similarity">
    <text evidence="2">Belongs to the NLRP family.</text>
</comment>
<dbReference type="Gene3D" id="3.40.50.300">
    <property type="entry name" value="P-loop containing nucleotide triphosphate hydrolases"/>
    <property type="match status" value="1"/>
</dbReference>
<keyword evidence="8" id="KW-0472">Membrane</keyword>
<dbReference type="SMART" id="SM00382">
    <property type="entry name" value="AAA"/>
    <property type="match status" value="1"/>
</dbReference>
<dbReference type="Gene3D" id="3.80.10.10">
    <property type="entry name" value="Ribonuclease Inhibitor"/>
    <property type="match status" value="3"/>
</dbReference>
<feature type="transmembrane region" description="Helical" evidence="8">
    <location>
        <begin position="207"/>
        <end position="231"/>
    </location>
</feature>
<organism evidence="9 10">
    <name type="scientific">Paramuricea clavata</name>
    <name type="common">Red gorgonian</name>
    <name type="synonym">Violescent sea-whip</name>
    <dbReference type="NCBI Taxonomy" id="317549"/>
    <lineage>
        <taxon>Eukaryota</taxon>
        <taxon>Metazoa</taxon>
        <taxon>Cnidaria</taxon>
        <taxon>Anthozoa</taxon>
        <taxon>Octocorallia</taxon>
        <taxon>Malacalcyonacea</taxon>
        <taxon>Plexauridae</taxon>
        <taxon>Paramuricea</taxon>
    </lineage>
</organism>
<dbReference type="Pfam" id="PF05729">
    <property type="entry name" value="NACHT"/>
    <property type="match status" value="1"/>
</dbReference>
<dbReference type="GO" id="GO:0005524">
    <property type="term" value="F:ATP binding"/>
    <property type="evidence" value="ECO:0007669"/>
    <property type="project" value="UniProtKB-KW"/>
</dbReference>
<gene>
    <name evidence="9" type="ORF">PACLA_8A019758</name>
</gene>
<sequence length="1184" mass="134896">MIDAVKEYLTPKSFGWVAYVCVIFHFLFGLALFGVVLELRNGEFAKFGCAVDKQSTAAYKTSVEKRCYSRYEQTYNTILPLYGFVLLSVAFTVLVSVIYAWRVKDRVEEVDRTSNESGEPTVDSEQTSQEFYVFYFYFFHLVVRSLFGILFTVLQHTVFYPRGFHFEFSCSLPTPDVTLRRGNNTFIGKSNNTLIACENSTASEKQLWSVIVSVLNTAFALIILGEVIYLWRQFPTLNCRSDVGSSSDTEFITEHLLRKRYVRLQLTTMDRTPDINIADSSTPNNNIEDSSTPDNSIADSSTPDNINFQDCTNYYKQQVLNPSYAPDICYKEKTDLNDMYTDVIIHTGRAQNHFSKEMDRHEIFDVYKKIPKSSIRLEKIKDLFYPNKDTKGNSPRSILAVGRPGIGKTVLTKKIIRDWANGIDEFYHDKTVFLYKFRWFNIIDELQNLSLKKFLRYGTGLSEEKFESIFEEILKEPPKAIFIFDGLDEFDGDLTNYLDQSRGLPNDPNMSGMTLFIKLAYGNLLQGATVLVTSRPTADHFYSRLNFDRNLEIIGFTSDKIEEYVSKFCDNIDRPDLKPRIWNHVSSSSDLLNLCYIPVNCFIVCVTLSGCLIHPRNDTSALPTTLTELYQTAIDHFAVHHNKNMDKTFSEQTLRKLQEFASYGIKHRQLVFNKESFDEQMKMSGLVNSLSNPIFPVQTQFCFIHLTIQEFLAAKHVTDTLPPDEIKKFISTHGKSGQWHLVLQFIAGILSKKMKMSSSDYYDCVSDFTKCLDLRPDTKAYEMDLSIHRNMFVMKCLRELDDEDIVKTVCQNTDLNLVTYISYIGGLESLSTSECVAITFVCKHLNNLKCLYLASSLTEDDCFLEVSKLLQQSCLEVLSFRNNKGSDLAKEQITSALMRQKCTLNHEHVKLTHLHIGMTEECVSNMCAFIKNGHASHLQRLKLSSNFSDTGTRSSKMSKLCEALNEVPCPELTYLDLGSTYISDEGVDMLCNALIKGRLCKLNMLILKSCSLTEKSMHSLCKALYHEHCKLSQMNLSRNAIGDEGVNIFFNDAVRRDQCEVTYLQLGSCSLTVNCILPLCKALQDKHCKLTWLSLSNNAIGDEGVRMLCTDALRREQCKLTQLDLENCSLTDECLPLLCKTLQDGHCKLNNLSLGGNNFTEEGKKNFLCNVARTECCKSRGLQI</sequence>
<feature type="transmembrane region" description="Helical" evidence="8">
    <location>
        <begin position="134"/>
        <end position="154"/>
    </location>
</feature>
<keyword evidence="6" id="KW-0067">ATP-binding</keyword>
<dbReference type="InterPro" id="IPR032675">
    <property type="entry name" value="LRR_dom_sf"/>
</dbReference>
<dbReference type="OrthoDB" id="120976at2759"/>
<feature type="compositionally biased region" description="Polar residues" evidence="7">
    <location>
        <begin position="278"/>
        <end position="302"/>
    </location>
</feature>
<dbReference type="InterPro" id="IPR001611">
    <property type="entry name" value="Leu-rich_rpt"/>
</dbReference>
<dbReference type="Gene3D" id="1.20.1440.80">
    <property type="entry name" value="Gap junction channel protein cysteine-rich domain"/>
    <property type="match status" value="1"/>
</dbReference>
<keyword evidence="4" id="KW-0677">Repeat</keyword>